<dbReference type="Gene3D" id="3.40.50.300">
    <property type="entry name" value="P-loop containing nucleotide triphosphate hydrolases"/>
    <property type="match status" value="1"/>
</dbReference>
<organism evidence="8 9">
    <name type="scientific">Solanum verrucosum</name>
    <dbReference type="NCBI Taxonomy" id="315347"/>
    <lineage>
        <taxon>Eukaryota</taxon>
        <taxon>Viridiplantae</taxon>
        <taxon>Streptophyta</taxon>
        <taxon>Embryophyta</taxon>
        <taxon>Tracheophyta</taxon>
        <taxon>Spermatophyta</taxon>
        <taxon>Magnoliopsida</taxon>
        <taxon>eudicotyledons</taxon>
        <taxon>Gunneridae</taxon>
        <taxon>Pentapetalae</taxon>
        <taxon>asterids</taxon>
        <taxon>lamiids</taxon>
        <taxon>Solanales</taxon>
        <taxon>Solanaceae</taxon>
        <taxon>Solanoideae</taxon>
        <taxon>Solaneae</taxon>
        <taxon>Solanum</taxon>
    </lineage>
</organism>
<dbReference type="GO" id="GO:0043531">
    <property type="term" value="F:ADP binding"/>
    <property type="evidence" value="ECO:0007669"/>
    <property type="project" value="InterPro"/>
</dbReference>
<evidence type="ECO:0000256" key="1">
    <source>
        <dbReference type="ARBA" id="ARBA00004170"/>
    </source>
</evidence>
<comment type="subcellular location">
    <subcellularLocation>
        <location evidence="1">Membrane</location>
        <topology evidence="1">Peripheral membrane protein</topology>
    </subcellularLocation>
</comment>
<name>A0AAF0UVI2_SOLVR</name>
<evidence type="ECO:0000259" key="7">
    <source>
        <dbReference type="Pfam" id="PF23282"/>
    </source>
</evidence>
<dbReference type="InterPro" id="IPR058192">
    <property type="entry name" value="WHD_ROQ1-like"/>
</dbReference>
<dbReference type="EMBL" id="CP133622">
    <property type="protein sequence ID" value="WMV53217.1"/>
    <property type="molecule type" value="Genomic_DNA"/>
</dbReference>
<dbReference type="GO" id="GO:0006952">
    <property type="term" value="P:defense response"/>
    <property type="evidence" value="ECO:0007669"/>
    <property type="project" value="InterPro"/>
</dbReference>
<proteinExistence type="predicted"/>
<keyword evidence="4" id="KW-0175">Coiled coil</keyword>
<gene>
    <name evidence="8" type="ORF">MTR67_046602</name>
</gene>
<evidence type="ECO:0000259" key="6">
    <source>
        <dbReference type="Pfam" id="PF00931"/>
    </source>
</evidence>
<dbReference type="Pfam" id="PF00931">
    <property type="entry name" value="NB-ARC"/>
    <property type="match status" value="1"/>
</dbReference>
<dbReference type="PANTHER" id="PTHR11017">
    <property type="entry name" value="LEUCINE-RICH REPEAT-CONTAINING PROTEIN"/>
    <property type="match status" value="1"/>
</dbReference>
<keyword evidence="3" id="KW-0677">Repeat</keyword>
<evidence type="ECO:0000313" key="8">
    <source>
        <dbReference type="EMBL" id="WMV53217.1"/>
    </source>
</evidence>
<feature type="domain" description="NB-ARC" evidence="6">
    <location>
        <begin position="1"/>
        <end position="146"/>
    </location>
</feature>
<dbReference type="SUPFAM" id="SSF52540">
    <property type="entry name" value="P-loop containing nucleoside triphosphate hydrolases"/>
    <property type="match status" value="1"/>
</dbReference>
<dbReference type="InterPro" id="IPR002182">
    <property type="entry name" value="NB-ARC"/>
</dbReference>
<dbReference type="Pfam" id="PF23282">
    <property type="entry name" value="WHD_ROQ1"/>
    <property type="match status" value="1"/>
</dbReference>
<dbReference type="SUPFAM" id="SSF46785">
    <property type="entry name" value="Winged helix' DNA-binding domain"/>
    <property type="match status" value="1"/>
</dbReference>
<feature type="domain" description="Disease resistance protein Roq1-like winged-helix" evidence="7">
    <location>
        <begin position="255"/>
        <end position="322"/>
    </location>
</feature>
<dbReference type="GO" id="GO:0016020">
    <property type="term" value="C:membrane"/>
    <property type="evidence" value="ECO:0007669"/>
    <property type="project" value="UniProtKB-SubCell"/>
</dbReference>
<keyword evidence="9" id="KW-1185">Reference proteome</keyword>
<evidence type="ECO:0000256" key="2">
    <source>
        <dbReference type="ARBA" id="ARBA00022614"/>
    </source>
</evidence>
<reference evidence="8" key="1">
    <citation type="submission" date="2023-08" db="EMBL/GenBank/DDBJ databases">
        <title>A de novo genome assembly of Solanum verrucosum Schlechtendal, a Mexican diploid species geographically isolated from the other diploid A-genome species in potato relatives.</title>
        <authorList>
            <person name="Hosaka K."/>
        </authorList>
    </citation>
    <scope>NUCLEOTIDE SEQUENCE</scope>
    <source>
        <tissue evidence="8">Young leaves</tissue>
    </source>
</reference>
<evidence type="ECO:0000313" key="9">
    <source>
        <dbReference type="Proteomes" id="UP001234989"/>
    </source>
</evidence>
<dbReference type="GO" id="GO:0005524">
    <property type="term" value="F:ATP binding"/>
    <property type="evidence" value="ECO:0007669"/>
    <property type="project" value="UniProtKB-KW"/>
</dbReference>
<dbReference type="InterPro" id="IPR027417">
    <property type="entry name" value="P-loop_NTPase"/>
</dbReference>
<accession>A0AAF0UVI2</accession>
<keyword evidence="2" id="KW-0433">Leucine-rich repeat</keyword>
<evidence type="ECO:0000256" key="3">
    <source>
        <dbReference type="ARBA" id="ARBA00022737"/>
    </source>
</evidence>
<keyword evidence="5" id="KW-0472">Membrane</keyword>
<dbReference type="AlphaFoldDB" id="A0AAF0UVI2"/>
<evidence type="ECO:0000256" key="5">
    <source>
        <dbReference type="ARBA" id="ARBA00023136"/>
    </source>
</evidence>
<dbReference type="Proteomes" id="UP001234989">
    <property type="component" value="Chromosome 11"/>
</dbReference>
<protein>
    <submittedName>
        <fullName evidence="8">Uncharacterized protein</fullName>
    </submittedName>
</protein>
<dbReference type="InterPro" id="IPR036390">
    <property type="entry name" value="WH_DNA-bd_sf"/>
</dbReference>
<dbReference type="PANTHER" id="PTHR11017:SF464">
    <property type="entry name" value="ADP-RIBOSYL CYCLASE_CYCLIC ADP-RIBOSE HYDROLASE"/>
    <property type="match status" value="1"/>
</dbReference>
<evidence type="ECO:0000256" key="4">
    <source>
        <dbReference type="ARBA" id="ARBA00023054"/>
    </source>
</evidence>
<dbReference type="InterPro" id="IPR044974">
    <property type="entry name" value="Disease_R_plants"/>
</dbReference>
<dbReference type="InterPro" id="IPR042197">
    <property type="entry name" value="Apaf_helical"/>
</dbReference>
<dbReference type="Gene3D" id="1.10.8.430">
    <property type="entry name" value="Helical domain of apoptotic protease-activating factors"/>
    <property type="match status" value="1"/>
</dbReference>
<sequence length="401" mass="46361">MGGVGKTTIARAVFDTFSSQFKAACFLEDVKENAKKNQLHYLQNTLLSELLGETDDYVNNKKEGKCMIPSRLSSMKVLIVLDDIDERDHLEYLAGDVGWFGDGSRVVVTTRNRDLIGKDAAAIYEVPTLRNLEDFRLIKQYAFRKEVPDERFKNFSLEVVHHAKGLPLTLKVGSLLHRKGLTQWRRTVDKIKENSSSEIVEKLKICYDALKVWGSLLHRKGLTQWRRTVDKIKENSSSEIVEKLKICYDGLEPIEQQIFLDIACFFRGDEKKKVMQILKSCDFGAEYGLDVLIEKSLVFLTEDDTIEMHDLIQDMGKYIVKIQKDAGKCSRIWDYEDFKEMMDNNKGTKEMEAIWFHYDGKICFSKEAMKNMKILRILYIWSQDCSPCHDGSIEYLPNSLR</sequence>